<dbReference type="InterPro" id="IPR047957">
    <property type="entry name" value="ABC_AprD-like_6TM"/>
</dbReference>
<evidence type="ECO:0000256" key="1">
    <source>
        <dbReference type="ARBA" id="ARBA00004651"/>
    </source>
</evidence>
<keyword evidence="11" id="KW-1185">Reference proteome</keyword>
<feature type="domain" description="ABC transporter" evidence="8">
    <location>
        <begin position="332"/>
        <end position="567"/>
    </location>
</feature>
<dbReference type="CDD" id="cd18586">
    <property type="entry name" value="ABC_6TM_PrtD_like"/>
    <property type="match status" value="1"/>
</dbReference>
<dbReference type="EMBL" id="JBAKFF010000001">
    <property type="protein sequence ID" value="MEX0431670.1"/>
    <property type="molecule type" value="Genomic_DNA"/>
</dbReference>
<gene>
    <name evidence="10" type="ORF">V6X30_09690</name>
</gene>
<dbReference type="PANTHER" id="PTHR24221">
    <property type="entry name" value="ATP-BINDING CASSETTE SUB-FAMILY B"/>
    <property type="match status" value="1"/>
</dbReference>
<dbReference type="SUPFAM" id="SSF52540">
    <property type="entry name" value="P-loop containing nucleoside triphosphate hydrolases"/>
    <property type="match status" value="1"/>
</dbReference>
<keyword evidence="3" id="KW-0547">Nucleotide-binding</keyword>
<evidence type="ECO:0000256" key="5">
    <source>
        <dbReference type="ARBA" id="ARBA00022989"/>
    </source>
</evidence>
<organism evidence="10 11">
    <name type="scientific">Spiribacter insolitus</name>
    <dbReference type="NCBI Taxonomy" id="3122417"/>
    <lineage>
        <taxon>Bacteria</taxon>
        <taxon>Pseudomonadati</taxon>
        <taxon>Pseudomonadota</taxon>
        <taxon>Gammaproteobacteria</taxon>
        <taxon>Chromatiales</taxon>
        <taxon>Ectothiorhodospiraceae</taxon>
        <taxon>Spiribacter</taxon>
    </lineage>
</organism>
<dbReference type="InterPro" id="IPR003593">
    <property type="entry name" value="AAA+_ATPase"/>
</dbReference>
<proteinExistence type="predicted"/>
<evidence type="ECO:0000313" key="10">
    <source>
        <dbReference type="EMBL" id="MEX0431670.1"/>
    </source>
</evidence>
<reference evidence="10 11" key="1">
    <citation type="submission" date="2024-02" db="EMBL/GenBank/DDBJ databases">
        <title>New especies of Spiribacter isolated from saline water.</title>
        <authorList>
            <person name="Leon M.J."/>
            <person name="De La Haba R."/>
            <person name="Sanchez-Porro C."/>
            <person name="Ventosa A."/>
        </authorList>
    </citation>
    <scope>NUCLEOTIDE SEQUENCE [LARGE SCALE GENOMIC DNA]</scope>
    <source>
        <strain evidence="11">ag22IC4-189</strain>
    </source>
</reference>
<dbReference type="PROSITE" id="PS50893">
    <property type="entry name" value="ABC_TRANSPORTER_2"/>
    <property type="match status" value="1"/>
</dbReference>
<feature type="domain" description="ABC transmembrane type-1" evidence="9">
    <location>
        <begin position="24"/>
        <end position="301"/>
    </location>
</feature>
<feature type="transmembrane region" description="Helical" evidence="7">
    <location>
        <begin position="256"/>
        <end position="282"/>
    </location>
</feature>
<dbReference type="Pfam" id="PF00005">
    <property type="entry name" value="ABC_tran"/>
    <property type="match status" value="1"/>
</dbReference>
<dbReference type="CDD" id="cd03246">
    <property type="entry name" value="ABCC_Protease_Secretion"/>
    <property type="match status" value="1"/>
</dbReference>
<sequence>MKDASRQDQPEIKRILQSAKSGFVAVGVFSLFINLLMLVQPFYMLQVFDRVLRSRSTETLLFLSLVVLGLFILMGILQFIRSRILVRVGVALDERLGGRLFDAMFRNSLRQRGGGSPQAIDDLSNVRQFLTGPGILALFDAPWMPVYLGVMFLFNTWLGIYGVACTLIIGALTWANEVFTRAPLAKANEANRNARRFAGDNLRNAEVIHAMGMETAVRDRWLARQARTINGQAFASDRAGVFSNASRVFRFMAQAFAYGIGALLVLQGQMSGGMIIACAILIGRALAPLDQITGAWRQIQQARESYDRLTKLFDGFPEQPRHTSLPAPQGRLQLTNVLAAPPGTRNPVLRGVAFNVEPGEGLGVIGPSAAGKSSLVRVILGIWPLLNGSVRLDGADVDQYNRDEIGPYIGYLPQDIELFEGTVSQNIARFGEADDESIVAAAKLAGAHEMILQLPDGYDTAVGVGGNTLSAGQRQRVGLARALFGTPRLVILDEPNSNLDDAGEQALTGAVQRLKAQGVTVLVVTHRRSILAQMDKLLVLQQGQVAAFGARDEVLSRLQSNTAQPLRVAGGQQNKGAPQ</sequence>
<evidence type="ECO:0000259" key="8">
    <source>
        <dbReference type="PROSITE" id="PS50893"/>
    </source>
</evidence>
<dbReference type="NCBIfam" id="TIGR01842">
    <property type="entry name" value="type_I_sec_PrtD"/>
    <property type="match status" value="1"/>
</dbReference>
<dbReference type="Proteomes" id="UP001556637">
    <property type="component" value="Unassembled WGS sequence"/>
</dbReference>
<name>A0ABV3TA68_9GAMM</name>
<dbReference type="InterPro" id="IPR017871">
    <property type="entry name" value="ABC_transporter-like_CS"/>
</dbReference>
<feature type="transmembrane region" description="Helical" evidence="7">
    <location>
        <begin position="135"/>
        <end position="154"/>
    </location>
</feature>
<keyword evidence="4" id="KW-0067">ATP-binding</keyword>
<dbReference type="Gene3D" id="1.20.1560.10">
    <property type="entry name" value="ABC transporter type 1, transmembrane domain"/>
    <property type="match status" value="1"/>
</dbReference>
<protein>
    <submittedName>
        <fullName evidence="10">Type I secretion system permease/ATPase</fullName>
    </submittedName>
</protein>
<dbReference type="InterPro" id="IPR039421">
    <property type="entry name" value="Type_1_exporter"/>
</dbReference>
<evidence type="ECO:0000259" key="9">
    <source>
        <dbReference type="PROSITE" id="PS50929"/>
    </source>
</evidence>
<feature type="transmembrane region" description="Helical" evidence="7">
    <location>
        <begin position="59"/>
        <end position="80"/>
    </location>
</feature>
<accession>A0ABV3TA68</accession>
<keyword evidence="2 7" id="KW-0812">Transmembrane</keyword>
<evidence type="ECO:0000256" key="6">
    <source>
        <dbReference type="ARBA" id="ARBA00023136"/>
    </source>
</evidence>
<dbReference type="SMART" id="SM00382">
    <property type="entry name" value="AAA"/>
    <property type="match status" value="1"/>
</dbReference>
<keyword evidence="5 7" id="KW-1133">Transmembrane helix</keyword>
<dbReference type="SUPFAM" id="SSF90123">
    <property type="entry name" value="ABC transporter transmembrane region"/>
    <property type="match status" value="1"/>
</dbReference>
<dbReference type="PROSITE" id="PS50929">
    <property type="entry name" value="ABC_TM1F"/>
    <property type="match status" value="1"/>
</dbReference>
<dbReference type="Gene3D" id="3.40.50.300">
    <property type="entry name" value="P-loop containing nucleotide triphosphate hydrolases"/>
    <property type="match status" value="1"/>
</dbReference>
<evidence type="ECO:0000256" key="4">
    <source>
        <dbReference type="ARBA" id="ARBA00022840"/>
    </source>
</evidence>
<keyword evidence="6 7" id="KW-0472">Membrane</keyword>
<evidence type="ECO:0000256" key="7">
    <source>
        <dbReference type="SAM" id="Phobius"/>
    </source>
</evidence>
<dbReference type="InterPro" id="IPR036640">
    <property type="entry name" value="ABC1_TM_sf"/>
</dbReference>
<dbReference type="Pfam" id="PF00664">
    <property type="entry name" value="ABC_membrane"/>
    <property type="match status" value="1"/>
</dbReference>
<dbReference type="InterPro" id="IPR010128">
    <property type="entry name" value="ATPase_T1SS_PrtD-like"/>
</dbReference>
<dbReference type="InterPro" id="IPR027417">
    <property type="entry name" value="P-loop_NTPase"/>
</dbReference>
<comment type="subcellular location">
    <subcellularLocation>
        <location evidence="1">Cell membrane</location>
        <topology evidence="1">Multi-pass membrane protein</topology>
    </subcellularLocation>
</comment>
<dbReference type="PANTHER" id="PTHR24221:SF248">
    <property type="entry name" value="ABC TRANSPORTER TRANSMEMBRANE REGION"/>
    <property type="match status" value="1"/>
</dbReference>
<dbReference type="RefSeq" id="WP_367984485.1">
    <property type="nucleotide sequence ID" value="NZ_JBAKFF010000001.1"/>
</dbReference>
<evidence type="ECO:0000313" key="11">
    <source>
        <dbReference type="Proteomes" id="UP001556637"/>
    </source>
</evidence>
<feature type="transmembrane region" description="Helical" evidence="7">
    <location>
        <begin position="21"/>
        <end position="39"/>
    </location>
</feature>
<evidence type="ECO:0000256" key="2">
    <source>
        <dbReference type="ARBA" id="ARBA00022692"/>
    </source>
</evidence>
<evidence type="ECO:0000256" key="3">
    <source>
        <dbReference type="ARBA" id="ARBA00022741"/>
    </source>
</evidence>
<feature type="transmembrane region" description="Helical" evidence="7">
    <location>
        <begin position="160"/>
        <end position="179"/>
    </location>
</feature>
<dbReference type="InterPro" id="IPR011527">
    <property type="entry name" value="ABC1_TM_dom"/>
</dbReference>
<dbReference type="PROSITE" id="PS00211">
    <property type="entry name" value="ABC_TRANSPORTER_1"/>
    <property type="match status" value="1"/>
</dbReference>
<comment type="caution">
    <text evidence="10">The sequence shown here is derived from an EMBL/GenBank/DDBJ whole genome shotgun (WGS) entry which is preliminary data.</text>
</comment>
<dbReference type="InterPro" id="IPR003439">
    <property type="entry name" value="ABC_transporter-like_ATP-bd"/>
</dbReference>